<dbReference type="AlphaFoldDB" id="A0A672L9G0"/>
<comment type="subcellular location">
    <subcellularLocation>
        <location evidence="2">Secreted</location>
    </subcellularLocation>
</comment>
<dbReference type="EC" id="4.2.1.1" evidence="13"/>
<evidence type="ECO:0000259" key="14">
    <source>
        <dbReference type="PROSITE" id="PS51144"/>
    </source>
</evidence>
<dbReference type="Ensembl" id="ENSSGRT00000021658.1">
    <property type="protein sequence ID" value="ENSSGRP00000020046.1"/>
    <property type="gene ID" value="ENSSGRG00000012134.1"/>
</dbReference>
<evidence type="ECO:0000256" key="13">
    <source>
        <dbReference type="RuleBase" id="RU367011"/>
    </source>
</evidence>
<feature type="chain" id="PRO_5025709098" description="Carbonic anhydrase" evidence="13">
    <location>
        <begin position="20"/>
        <end position="527"/>
    </location>
</feature>
<keyword evidence="9 13" id="KW-0456">Lyase</keyword>
<dbReference type="PROSITE" id="PS51144">
    <property type="entry name" value="ALPHA_CA_2"/>
    <property type="match status" value="1"/>
</dbReference>
<keyword evidence="7" id="KW-1015">Disulfide bond</keyword>
<evidence type="ECO:0000256" key="1">
    <source>
        <dbReference type="ARBA" id="ARBA00001947"/>
    </source>
</evidence>
<proteinExistence type="inferred from homology"/>
<gene>
    <name evidence="16" type="primary">LOC107593430</name>
</gene>
<dbReference type="PROSITE" id="PS00162">
    <property type="entry name" value="ALPHA_CA_1"/>
    <property type="match status" value="1"/>
</dbReference>
<dbReference type="InterPro" id="IPR036398">
    <property type="entry name" value="CA_dom_sf"/>
</dbReference>
<dbReference type="InterPro" id="IPR001759">
    <property type="entry name" value="PTX_dom"/>
</dbReference>
<dbReference type="PRINTS" id="PR00895">
    <property type="entry name" value="PENTAXIN"/>
</dbReference>
<accession>A0A672L9G0</accession>
<keyword evidence="4" id="KW-0964">Secreted</keyword>
<evidence type="ECO:0000256" key="12">
    <source>
        <dbReference type="PROSITE-ProRule" id="PRU01172"/>
    </source>
</evidence>
<dbReference type="InterPro" id="IPR023561">
    <property type="entry name" value="Carbonic_anhydrase_a-class"/>
</dbReference>
<comment type="catalytic activity">
    <reaction evidence="11 13">
        <text>hydrogencarbonate + H(+) = CO2 + H2O</text>
        <dbReference type="Rhea" id="RHEA:10748"/>
        <dbReference type="ChEBI" id="CHEBI:15377"/>
        <dbReference type="ChEBI" id="CHEBI:15378"/>
        <dbReference type="ChEBI" id="CHEBI:16526"/>
        <dbReference type="ChEBI" id="CHEBI:17544"/>
        <dbReference type="EC" id="4.2.1.1"/>
    </reaction>
</comment>
<feature type="signal peptide" evidence="13">
    <location>
        <begin position="1"/>
        <end position="19"/>
    </location>
</feature>
<protein>
    <recommendedName>
        <fullName evidence="13">Carbonic anhydrase</fullName>
        <ecNumber evidence="13">4.2.1.1</ecNumber>
    </recommendedName>
</protein>
<evidence type="ECO:0000256" key="9">
    <source>
        <dbReference type="ARBA" id="ARBA00023239"/>
    </source>
</evidence>
<feature type="domain" description="Alpha-carbonic anhydrase" evidence="14">
    <location>
        <begin position="24"/>
        <end position="281"/>
    </location>
</feature>
<keyword evidence="5 13" id="KW-0479">Metal-binding</keyword>
<dbReference type="GO" id="GO:0005615">
    <property type="term" value="C:extracellular space"/>
    <property type="evidence" value="ECO:0007669"/>
    <property type="project" value="TreeGrafter"/>
</dbReference>
<dbReference type="PANTHER" id="PTHR18952:SF110">
    <property type="entry name" value="CARBONIC ANHYDRASE 6"/>
    <property type="match status" value="1"/>
</dbReference>
<comment type="similarity">
    <text evidence="3 13">Belongs to the alpha-carbonic anhydrase family.</text>
</comment>
<evidence type="ECO:0000313" key="17">
    <source>
        <dbReference type="Proteomes" id="UP000472262"/>
    </source>
</evidence>
<evidence type="ECO:0000256" key="2">
    <source>
        <dbReference type="ARBA" id="ARBA00004613"/>
    </source>
</evidence>
<keyword evidence="6 13" id="KW-0862">Zinc</keyword>
<dbReference type="InterPro" id="IPR013320">
    <property type="entry name" value="ConA-like_dom_sf"/>
</dbReference>
<evidence type="ECO:0000256" key="11">
    <source>
        <dbReference type="ARBA" id="ARBA00048348"/>
    </source>
</evidence>
<name>A0A672L9G0_SINGR</name>
<dbReference type="SUPFAM" id="SSF51069">
    <property type="entry name" value="Carbonic anhydrase"/>
    <property type="match status" value="1"/>
</dbReference>
<dbReference type="Proteomes" id="UP000472262">
    <property type="component" value="Unassembled WGS sequence"/>
</dbReference>
<keyword evidence="17" id="KW-1185">Reference proteome</keyword>
<evidence type="ECO:0000313" key="16">
    <source>
        <dbReference type="Ensembl" id="ENSSGRP00000020046.1"/>
    </source>
</evidence>
<reference evidence="16" key="2">
    <citation type="submission" date="2025-09" db="UniProtKB">
        <authorList>
            <consortium name="Ensembl"/>
        </authorList>
    </citation>
    <scope>IDENTIFICATION</scope>
</reference>
<evidence type="ECO:0000256" key="4">
    <source>
        <dbReference type="ARBA" id="ARBA00022525"/>
    </source>
</evidence>
<dbReference type="Pfam" id="PF00194">
    <property type="entry name" value="Carb_anhydrase"/>
    <property type="match status" value="1"/>
</dbReference>
<evidence type="ECO:0000256" key="5">
    <source>
        <dbReference type="ARBA" id="ARBA00022723"/>
    </source>
</evidence>
<keyword evidence="13" id="KW-0732">Signal</keyword>
<comment type="caution">
    <text evidence="12">Lacks conserved residue(s) required for the propagation of feature annotation.</text>
</comment>
<dbReference type="PROSITE" id="PS51828">
    <property type="entry name" value="PTX_2"/>
    <property type="match status" value="1"/>
</dbReference>
<dbReference type="InParanoid" id="A0A672L9G0"/>
<comment type="cofactor">
    <cofactor evidence="1 13">
        <name>Zn(2+)</name>
        <dbReference type="ChEBI" id="CHEBI:29105"/>
    </cofactor>
</comment>
<evidence type="ECO:0000256" key="10">
    <source>
        <dbReference type="ARBA" id="ARBA00025355"/>
    </source>
</evidence>
<evidence type="ECO:0000256" key="7">
    <source>
        <dbReference type="ARBA" id="ARBA00023157"/>
    </source>
</evidence>
<sequence>RMQLCVVLLFTGLLNFASAGIDGEKWTYSEGELDQNNWTEKFPECGLNKQSPIDIQRRKVRYNQRLLQLELKGYEDMHGSFRMKNNGHSVEIQLPQTMMITKGFPDRYTAVQMHLHWGGWDMEASGSEHTVDGIRYMAELHVVHYNSDKYSSFHEAKDKQDGLAVLAFFYEDGHFENTYYSDFIANLVNIKYAGQAMNITNLNVRSMLPENLNHFFRYQGSLTTPPCHESILWTVFDSPITLSHTQIRKLESTLMDHENKTLWNDYRMAQPLNDRVVESSFLPRLGKGGICRQEAIEAKLKRIESLIVSLDKKTVPGITFDEKCLQHISPLVLYFPKKNLESYALVVLSHPMNLQSFTACMNVRIPALQDLTVLSYSTSHDNELMITLGSEVGLWIGDEFVNLPFERQSHDWTNYCFTWASHTGGAELWVNGLVGVEQYIRAGYTIPAGGTLILGKDQDGFLGISISDAFAGHMTDVNVWDYVLTAAEIRQQMLCDNGKVKGNILSWGITPLSLYGGVQLQAEQVCH</sequence>
<dbReference type="SMART" id="SM00159">
    <property type="entry name" value="PTX"/>
    <property type="match status" value="1"/>
</dbReference>
<organism evidence="16 17">
    <name type="scientific">Sinocyclocheilus grahami</name>
    <name type="common">Dianchi golden-line fish</name>
    <name type="synonym">Barbus grahami</name>
    <dbReference type="NCBI Taxonomy" id="75366"/>
    <lineage>
        <taxon>Eukaryota</taxon>
        <taxon>Metazoa</taxon>
        <taxon>Chordata</taxon>
        <taxon>Craniata</taxon>
        <taxon>Vertebrata</taxon>
        <taxon>Euteleostomi</taxon>
        <taxon>Actinopterygii</taxon>
        <taxon>Neopterygii</taxon>
        <taxon>Teleostei</taxon>
        <taxon>Ostariophysi</taxon>
        <taxon>Cypriniformes</taxon>
        <taxon>Cyprinidae</taxon>
        <taxon>Cyprininae</taxon>
        <taxon>Sinocyclocheilus</taxon>
    </lineage>
</organism>
<dbReference type="Gene3D" id="2.60.120.200">
    <property type="match status" value="1"/>
</dbReference>
<feature type="domain" description="Pentraxin (PTX)" evidence="15">
    <location>
        <begin position="329"/>
        <end position="526"/>
    </location>
</feature>
<keyword evidence="8" id="KW-0325">Glycoprotein</keyword>
<dbReference type="Pfam" id="PF00354">
    <property type="entry name" value="Pentaxin"/>
    <property type="match status" value="1"/>
</dbReference>
<dbReference type="GO" id="GO:0004089">
    <property type="term" value="F:carbonate dehydratase activity"/>
    <property type="evidence" value="ECO:0007669"/>
    <property type="project" value="UniProtKB-UniRule"/>
</dbReference>
<evidence type="ECO:0000259" key="15">
    <source>
        <dbReference type="PROSITE" id="PS51828"/>
    </source>
</evidence>
<dbReference type="Gene3D" id="3.10.200.10">
    <property type="entry name" value="Alpha carbonic anhydrase"/>
    <property type="match status" value="1"/>
</dbReference>
<comment type="function">
    <text evidence="10">Reversible hydration of carbon dioxide. Its role in saliva is unknown.</text>
</comment>
<dbReference type="SUPFAM" id="SSF49899">
    <property type="entry name" value="Concanavalin A-like lectins/glucanases"/>
    <property type="match status" value="1"/>
</dbReference>
<dbReference type="PANTHER" id="PTHR18952">
    <property type="entry name" value="CARBONIC ANHYDRASE"/>
    <property type="match status" value="1"/>
</dbReference>
<evidence type="ECO:0000256" key="8">
    <source>
        <dbReference type="ARBA" id="ARBA00023180"/>
    </source>
</evidence>
<dbReference type="GO" id="GO:0008270">
    <property type="term" value="F:zinc ion binding"/>
    <property type="evidence" value="ECO:0007669"/>
    <property type="project" value="UniProtKB-UniRule"/>
</dbReference>
<reference evidence="16" key="1">
    <citation type="submission" date="2025-08" db="UniProtKB">
        <authorList>
            <consortium name="Ensembl"/>
        </authorList>
    </citation>
    <scope>IDENTIFICATION</scope>
</reference>
<dbReference type="InterPro" id="IPR001148">
    <property type="entry name" value="CA_dom"/>
</dbReference>
<dbReference type="OMA" id="FTWASHS"/>
<dbReference type="InterPro" id="IPR018338">
    <property type="entry name" value="Carbonic_anhydrase_a-class_CS"/>
</dbReference>
<dbReference type="SMART" id="SM01057">
    <property type="entry name" value="Carb_anhydrase"/>
    <property type="match status" value="1"/>
</dbReference>
<dbReference type="FunFam" id="3.10.200.10:FF:000003">
    <property type="entry name" value="Carbonic anhydrase 12"/>
    <property type="match status" value="1"/>
</dbReference>
<evidence type="ECO:0000256" key="6">
    <source>
        <dbReference type="ARBA" id="ARBA00022833"/>
    </source>
</evidence>
<evidence type="ECO:0000256" key="3">
    <source>
        <dbReference type="ARBA" id="ARBA00010718"/>
    </source>
</evidence>